<dbReference type="InterPro" id="IPR052485">
    <property type="entry name" value="MEGF_diff_regulators"/>
</dbReference>
<evidence type="ECO:0000256" key="2">
    <source>
        <dbReference type="ARBA" id="ARBA00022729"/>
    </source>
</evidence>
<dbReference type="InterPro" id="IPR002049">
    <property type="entry name" value="LE_dom"/>
</dbReference>
<dbReference type="PROSITE" id="PS50026">
    <property type="entry name" value="EGF_3"/>
    <property type="match status" value="5"/>
</dbReference>
<dbReference type="PRINTS" id="PR00011">
    <property type="entry name" value="EGFLAMININ"/>
</dbReference>
<dbReference type="Pfam" id="PF12661">
    <property type="entry name" value="hEGF"/>
    <property type="match status" value="3"/>
</dbReference>
<feature type="domain" description="EGF-like" evidence="6">
    <location>
        <begin position="95"/>
        <end position="130"/>
    </location>
</feature>
<dbReference type="PANTHER" id="PTHR24052">
    <property type="entry name" value="DELTA-RELATED"/>
    <property type="match status" value="1"/>
</dbReference>
<dbReference type="GO" id="GO:0016020">
    <property type="term" value="C:membrane"/>
    <property type="evidence" value="ECO:0007669"/>
    <property type="project" value="TreeGrafter"/>
</dbReference>
<dbReference type="PROSITE" id="PS00022">
    <property type="entry name" value="EGF_1"/>
    <property type="match status" value="5"/>
</dbReference>
<evidence type="ECO:0000256" key="1">
    <source>
        <dbReference type="ARBA" id="ARBA00022536"/>
    </source>
</evidence>
<proteinExistence type="predicted"/>
<feature type="disulfide bond" evidence="5">
    <location>
        <begin position="324"/>
        <end position="333"/>
    </location>
</feature>
<evidence type="ECO:0000259" key="6">
    <source>
        <dbReference type="PROSITE" id="PS50026"/>
    </source>
</evidence>
<dbReference type="InParanoid" id="A0A672U6S9"/>
<comment type="caution">
    <text evidence="5">Lacks conserved residue(s) required for the propagation of feature annotation.</text>
</comment>
<evidence type="ECO:0000256" key="5">
    <source>
        <dbReference type="PROSITE-ProRule" id="PRU00076"/>
    </source>
</evidence>
<feature type="disulfide bond" evidence="5">
    <location>
        <begin position="435"/>
        <end position="444"/>
    </location>
</feature>
<accession>A0A672U6S9</accession>
<keyword evidence="8" id="KW-1185">Reference proteome</keyword>
<dbReference type="InterPro" id="IPR000742">
    <property type="entry name" value="EGF"/>
</dbReference>
<dbReference type="PANTHER" id="PTHR24052:SF13">
    <property type="entry name" value="MULTIPLE EGF LIKE DOMAINS 11"/>
    <property type="match status" value="1"/>
</dbReference>
<feature type="domain" description="EGF-like" evidence="6">
    <location>
        <begin position="9"/>
        <end position="44"/>
    </location>
</feature>
<sequence>IERCPPGSHGAQCELRCPCQNGGVCHHITGECSCPPGWTGLVCAQPCPPGTFGINCSQDCPCHNGGHCDPVTGKCICTAGYIGDRCQEECPIGTYGFQCTQRCDCQNGAKCYHVNGACICGPGFKGIYCQERMCPEGFYGCQLTCPCQNGADCDSITGKCMCAPGYMVSESAGTGCPEKLWLPHPWQCSRPGWTQGLGATCSSGRCPCPWQGLTPMFFGLQGDDCTITCMAGTYGTNCSSVCNCKNDGACSPVDGLCYCKEGKQTSDLTIVCNLASMPLPFSSGWQGVDCSIPCSSGSWGLNCNQTCYCTNGAACRPADGFCLCSPGWQGEYCDQPCPDGTYGLNCSERCDCSHADGCDPVTGYCCCLAGWTGKISHYFCEPWGFCCLVEVWGVVLLGIHCDNICTQGRWGPNCSISCNCENGGSCSPEDGTCECAPGYRGPLCQRSKIFHRS</sequence>
<feature type="domain" description="EGF-like" evidence="6">
    <location>
        <begin position="52"/>
        <end position="87"/>
    </location>
</feature>
<keyword evidence="1 5" id="KW-0245">EGF-like domain</keyword>
<organism evidence="7 8">
    <name type="scientific">Strigops habroptila</name>
    <name type="common">Kakapo</name>
    <dbReference type="NCBI Taxonomy" id="2489341"/>
    <lineage>
        <taxon>Eukaryota</taxon>
        <taxon>Metazoa</taxon>
        <taxon>Chordata</taxon>
        <taxon>Craniata</taxon>
        <taxon>Vertebrata</taxon>
        <taxon>Euteleostomi</taxon>
        <taxon>Archelosauria</taxon>
        <taxon>Archosauria</taxon>
        <taxon>Dinosauria</taxon>
        <taxon>Saurischia</taxon>
        <taxon>Theropoda</taxon>
        <taxon>Coelurosauria</taxon>
        <taxon>Aves</taxon>
        <taxon>Neognathae</taxon>
        <taxon>Neoaves</taxon>
        <taxon>Telluraves</taxon>
        <taxon>Australaves</taxon>
        <taxon>Psittaciformes</taxon>
        <taxon>Psittacidae</taxon>
        <taxon>Strigops</taxon>
    </lineage>
</organism>
<evidence type="ECO:0000313" key="7">
    <source>
        <dbReference type="Ensembl" id="ENSSHBP00005010561.1"/>
    </source>
</evidence>
<dbReference type="PROSITE" id="PS01186">
    <property type="entry name" value="EGF_2"/>
    <property type="match status" value="2"/>
</dbReference>
<feature type="domain" description="EGF-like" evidence="6">
    <location>
        <begin position="410"/>
        <end position="445"/>
    </location>
</feature>
<protein>
    <recommendedName>
        <fullName evidence="6">EGF-like domain-containing protein</fullName>
    </recommendedName>
</protein>
<keyword evidence="2" id="KW-0732">Signal</keyword>
<dbReference type="InterPro" id="IPR013032">
    <property type="entry name" value="EGF-like_CS"/>
</dbReference>
<dbReference type="Pfam" id="PF00053">
    <property type="entry name" value="EGF_laminin"/>
    <property type="match status" value="1"/>
</dbReference>
<dbReference type="Gene3D" id="2.170.300.10">
    <property type="entry name" value="Tie2 ligand-binding domain superfamily"/>
    <property type="match status" value="4"/>
</dbReference>
<evidence type="ECO:0000313" key="8">
    <source>
        <dbReference type="Proteomes" id="UP000472266"/>
    </source>
</evidence>
<dbReference type="AlphaFoldDB" id="A0A672U6S9"/>
<feature type="disulfide bond" evidence="5">
    <location>
        <begin position="34"/>
        <end position="43"/>
    </location>
</feature>
<dbReference type="SMART" id="SM00180">
    <property type="entry name" value="EGF_Lam"/>
    <property type="match status" value="5"/>
</dbReference>
<evidence type="ECO:0000256" key="4">
    <source>
        <dbReference type="ARBA" id="ARBA00023157"/>
    </source>
</evidence>
<dbReference type="OMA" id="ECPHLCL"/>
<reference evidence="7 8" key="1">
    <citation type="submission" date="2019-11" db="EMBL/GenBank/DDBJ databases">
        <title>Strigops habroptila (kakapo) genome, bStrHab1, primary haplotype, v2.</title>
        <authorList>
            <person name="Jarvis E.D."/>
            <person name="Howard J."/>
            <person name="Rhie A."/>
            <person name="Phillippy A."/>
            <person name="Korlach J."/>
            <person name="Digby A."/>
            <person name="Iorns D."/>
            <person name="Eason D."/>
            <person name="Robertson B."/>
            <person name="Raemaekers T."/>
            <person name="Howe K."/>
            <person name="Lewin H."/>
            <person name="Damas J."/>
            <person name="Hastie A."/>
            <person name="Tracey A."/>
            <person name="Chow W."/>
            <person name="Fedrigo O."/>
        </authorList>
    </citation>
    <scope>NUCLEOTIDE SEQUENCE [LARGE SCALE GENOMIC DNA]</scope>
</reference>
<dbReference type="Proteomes" id="UP000472266">
    <property type="component" value="Chromosome 10"/>
</dbReference>
<feature type="domain" description="EGF-like" evidence="6">
    <location>
        <begin position="299"/>
        <end position="334"/>
    </location>
</feature>
<dbReference type="Ensembl" id="ENSSHBT00005012718.1">
    <property type="protein sequence ID" value="ENSSHBP00005010561.1"/>
    <property type="gene ID" value="ENSSHBG00005009181.1"/>
</dbReference>
<name>A0A672U6S9_STRHB</name>
<dbReference type="SMART" id="SM00181">
    <property type="entry name" value="EGF"/>
    <property type="match status" value="8"/>
</dbReference>
<feature type="disulfide bond" evidence="5">
    <location>
        <begin position="120"/>
        <end position="129"/>
    </location>
</feature>
<evidence type="ECO:0000256" key="3">
    <source>
        <dbReference type="ARBA" id="ARBA00022737"/>
    </source>
</evidence>
<keyword evidence="4 5" id="KW-1015">Disulfide bond</keyword>
<dbReference type="FunFam" id="2.170.300.10:FF:000041">
    <property type="entry name" value="Tyrosine protein kinase receptor tie-1, putative"/>
    <property type="match status" value="1"/>
</dbReference>
<reference evidence="7" key="2">
    <citation type="submission" date="2025-08" db="UniProtKB">
        <authorList>
            <consortium name="Ensembl"/>
        </authorList>
    </citation>
    <scope>IDENTIFICATION</scope>
</reference>
<reference evidence="7" key="3">
    <citation type="submission" date="2025-09" db="UniProtKB">
        <authorList>
            <consortium name="Ensembl"/>
        </authorList>
    </citation>
    <scope>IDENTIFICATION</scope>
</reference>
<keyword evidence="3" id="KW-0677">Repeat</keyword>
<feature type="disulfide bond" evidence="5">
    <location>
        <begin position="77"/>
        <end position="86"/>
    </location>
</feature>
<dbReference type="GeneTree" id="ENSGT00940000155333"/>